<sequence length="31" mass="3499">MITIISYIVFLISFVVATLSLYLGLLKIKLI</sequence>
<keyword evidence="10" id="KW-0602">Photosynthesis</keyword>
<keyword evidence="11" id="KW-0934">Plastid</keyword>
<dbReference type="AlphaFoldDB" id="A0A097KK57"/>
<keyword evidence="6 10" id="KW-0793">Thylakoid</keyword>
<evidence type="ECO:0000256" key="5">
    <source>
        <dbReference type="ARBA" id="ARBA00022989"/>
    </source>
</evidence>
<dbReference type="GO" id="GO:0009535">
    <property type="term" value="C:chloroplast thylakoid membrane"/>
    <property type="evidence" value="ECO:0007669"/>
    <property type="project" value="UniProtKB-SubCell"/>
</dbReference>
<evidence type="ECO:0000256" key="7">
    <source>
        <dbReference type="ARBA" id="ARBA00023136"/>
    </source>
</evidence>
<dbReference type="EMBL" id="KM462863">
    <property type="protein sequence ID" value="AIT93570.1"/>
    <property type="molecule type" value="Genomic_DNA"/>
</dbReference>
<dbReference type="GO" id="GO:0015979">
    <property type="term" value="P:photosynthesis"/>
    <property type="evidence" value="ECO:0007669"/>
    <property type="project" value="UniProtKB-KW"/>
</dbReference>
<keyword evidence="4 10" id="KW-0249">Electron transport</keyword>
<dbReference type="GO" id="GO:0009512">
    <property type="term" value="C:cytochrome b6f complex"/>
    <property type="evidence" value="ECO:0007669"/>
    <property type="project" value="InterPro"/>
</dbReference>
<evidence type="ECO:0000256" key="10">
    <source>
        <dbReference type="HAMAP-Rule" id="MF_00433"/>
    </source>
</evidence>
<dbReference type="GeneID" id="22158576"/>
<reference evidence="11" key="1">
    <citation type="journal article" date="2014" name="BMC Evol. Biol.">
        <title>Chloroplast phylogenomic analysis resolves deep-level relationships within the green algal class Trebouxiophyceae.</title>
        <authorList>
            <person name="Lemieux C."/>
            <person name="Otis C."/>
            <person name="Turmel M."/>
        </authorList>
    </citation>
    <scope>NUCLEOTIDE SEQUENCE</scope>
</reference>
<accession>A0A097KK57</accession>
<evidence type="ECO:0000256" key="6">
    <source>
        <dbReference type="ARBA" id="ARBA00023078"/>
    </source>
</evidence>
<comment type="subcellular location">
    <subcellularLocation>
        <location evidence="1">Membrane</location>
        <topology evidence="1">Single-pass membrane protein</topology>
    </subcellularLocation>
    <subcellularLocation>
        <location evidence="10">Plastid</location>
        <location evidence="10">Chloroplast thylakoid membrane</location>
        <topology evidence="10">Single-pass membrane protein</topology>
    </subcellularLocation>
</comment>
<comment type="similarity">
    <text evidence="10">Belongs to the PetL family.</text>
</comment>
<dbReference type="GO" id="GO:0009055">
    <property type="term" value="F:electron transfer activity"/>
    <property type="evidence" value="ECO:0007669"/>
    <property type="project" value="InterPro"/>
</dbReference>
<name>A0A097KK57_9CHLO</name>
<evidence type="ECO:0000256" key="3">
    <source>
        <dbReference type="ARBA" id="ARBA00022692"/>
    </source>
</evidence>
<protein>
    <recommendedName>
        <fullName evidence="10">Cytochrome b6-f complex subunit 6</fullName>
    </recommendedName>
    <alternativeName>
        <fullName evidence="10">Cytochrome b6-f complex subunit PetL</fullName>
    </alternativeName>
    <alternativeName>
        <fullName evidence="10">Cytochrome b6-f complex subunit VI</fullName>
    </alternativeName>
</protein>
<dbReference type="Pfam" id="PF05115">
    <property type="entry name" value="PetL"/>
    <property type="match status" value="1"/>
</dbReference>
<gene>
    <name evidence="10 11" type="primary">petL</name>
</gene>
<keyword evidence="2 10" id="KW-0813">Transport</keyword>
<comment type="function">
    <text evidence="8 10">Component of the cytochrome b6-f complex, which mediates electron transfer between photosystem II (PSII) and photosystem I (PSI), cyclic electron flow around PSI, and state transitions. PetL is important for photoautotrophic growth as well as for electron transfer efficiency and stability of the cytochrome b6-f complex.</text>
</comment>
<dbReference type="SUPFAM" id="SSF103436">
    <property type="entry name" value="PetL subunit of the cytochrome b6f complex"/>
    <property type="match status" value="1"/>
</dbReference>
<evidence type="ECO:0000256" key="1">
    <source>
        <dbReference type="ARBA" id="ARBA00004167"/>
    </source>
</evidence>
<keyword evidence="7 10" id="KW-0472">Membrane</keyword>
<evidence type="ECO:0000256" key="9">
    <source>
        <dbReference type="ARBA" id="ARBA00025834"/>
    </source>
</evidence>
<proteinExistence type="inferred from homology"/>
<dbReference type="HAMAP" id="MF_00433">
    <property type="entry name" value="Cytb6_f_PetL"/>
    <property type="match status" value="1"/>
</dbReference>
<evidence type="ECO:0000256" key="2">
    <source>
        <dbReference type="ARBA" id="ARBA00022448"/>
    </source>
</evidence>
<geneLocation type="chloroplast" evidence="11"/>
<organism evidence="11">
    <name type="scientific">Watanabea reniformis</name>
    <dbReference type="NCBI Taxonomy" id="191674"/>
    <lineage>
        <taxon>Eukaryota</taxon>
        <taxon>Viridiplantae</taxon>
        <taxon>Chlorophyta</taxon>
        <taxon>core chlorophytes</taxon>
        <taxon>Trebouxiophyceae</taxon>
        <taxon>Watanabeales</taxon>
        <taxon>Watanabeaceae</taxon>
        <taxon>Watanabea</taxon>
    </lineage>
</organism>
<comment type="subunit">
    <text evidence="9 10">The 4 large subunits of the cytochrome b6-f complex are cytochrome b6, subunit IV (17 kDa polypeptide, PetD), cytochrome f and the Rieske protein, while the 4 small subunits are PetG, PetL, PetM and PetN. The complex functions as a dimer.</text>
</comment>
<keyword evidence="11" id="KW-0150">Chloroplast</keyword>
<evidence type="ECO:0000256" key="4">
    <source>
        <dbReference type="ARBA" id="ARBA00022982"/>
    </source>
</evidence>
<dbReference type="InterPro" id="IPR007802">
    <property type="entry name" value="Cyt_b6/f_cplx_su6"/>
</dbReference>
<keyword evidence="3 10" id="KW-0812">Transmembrane</keyword>
<evidence type="ECO:0000256" key="8">
    <source>
        <dbReference type="ARBA" id="ARBA00025197"/>
    </source>
</evidence>
<keyword evidence="5 10" id="KW-1133">Transmembrane helix</keyword>
<evidence type="ECO:0000313" key="11">
    <source>
        <dbReference type="EMBL" id="AIT93570.1"/>
    </source>
</evidence>
<feature type="transmembrane region" description="Helical" evidence="10">
    <location>
        <begin position="6"/>
        <end position="26"/>
    </location>
</feature>
<dbReference type="RefSeq" id="YP_009104988.1">
    <property type="nucleotide sequence ID" value="NC_025526.1"/>
</dbReference>